<dbReference type="SUPFAM" id="SSF109709">
    <property type="entry name" value="KorB DNA-binding domain-like"/>
    <property type="match status" value="1"/>
</dbReference>
<name>A0A5E4VS79_9BURK</name>
<proteinExistence type="inferred from homology"/>
<dbReference type="GO" id="GO:0007059">
    <property type="term" value="P:chromosome segregation"/>
    <property type="evidence" value="ECO:0007669"/>
    <property type="project" value="TreeGrafter"/>
</dbReference>
<evidence type="ECO:0000313" key="5">
    <source>
        <dbReference type="Proteomes" id="UP000396788"/>
    </source>
</evidence>
<gene>
    <name evidence="4" type="primary">parB</name>
    <name evidence="4" type="ORF">PCE31107_02809</name>
</gene>
<dbReference type="PANTHER" id="PTHR33375:SF1">
    <property type="entry name" value="CHROMOSOME-PARTITIONING PROTEIN PARB-RELATED"/>
    <property type="match status" value="1"/>
</dbReference>
<dbReference type="SMART" id="SM00470">
    <property type="entry name" value="ParB"/>
    <property type="match status" value="1"/>
</dbReference>
<feature type="region of interest" description="Disordered" evidence="2">
    <location>
        <begin position="1"/>
        <end position="30"/>
    </location>
</feature>
<dbReference type="Gene3D" id="1.10.10.2830">
    <property type="match status" value="1"/>
</dbReference>
<protein>
    <submittedName>
        <fullName evidence="4">Chromosome-partitioning protein ParB</fullName>
    </submittedName>
</protein>
<feature type="region of interest" description="Disordered" evidence="2">
    <location>
        <begin position="299"/>
        <end position="346"/>
    </location>
</feature>
<accession>A0A5E4VS79</accession>
<dbReference type="EMBL" id="CABPRY010000006">
    <property type="protein sequence ID" value="VVE14346.1"/>
    <property type="molecule type" value="Genomic_DNA"/>
</dbReference>
<dbReference type="SUPFAM" id="SSF110849">
    <property type="entry name" value="ParB/Sulfiredoxin"/>
    <property type="match status" value="1"/>
</dbReference>
<dbReference type="PANTHER" id="PTHR33375">
    <property type="entry name" value="CHROMOSOME-PARTITIONING PROTEIN PARB-RELATED"/>
    <property type="match status" value="1"/>
</dbReference>
<dbReference type="GO" id="GO:0005694">
    <property type="term" value="C:chromosome"/>
    <property type="evidence" value="ECO:0007669"/>
    <property type="project" value="TreeGrafter"/>
</dbReference>
<dbReference type="Proteomes" id="UP000396788">
    <property type="component" value="Unassembled WGS sequence"/>
</dbReference>
<dbReference type="Pfam" id="PF02195">
    <property type="entry name" value="ParB_N"/>
    <property type="match status" value="1"/>
</dbReference>
<comment type="similarity">
    <text evidence="1">Belongs to the ParB family.</text>
</comment>
<dbReference type="InterPro" id="IPR050336">
    <property type="entry name" value="Chromosome_partition/occlusion"/>
</dbReference>
<dbReference type="Gene3D" id="3.90.1530.30">
    <property type="match status" value="1"/>
</dbReference>
<dbReference type="AlphaFoldDB" id="A0A5E4VS79"/>
<dbReference type="InterPro" id="IPR004437">
    <property type="entry name" value="ParB/RepB/Spo0J"/>
</dbReference>
<evidence type="ECO:0000313" key="4">
    <source>
        <dbReference type="EMBL" id="VVE14346.1"/>
    </source>
</evidence>
<dbReference type="InterPro" id="IPR003115">
    <property type="entry name" value="ParB_N"/>
</dbReference>
<dbReference type="GO" id="GO:0003677">
    <property type="term" value="F:DNA binding"/>
    <property type="evidence" value="ECO:0007669"/>
    <property type="project" value="InterPro"/>
</dbReference>
<organism evidence="4 5">
    <name type="scientific">Pandoraea cepalis</name>
    <dbReference type="NCBI Taxonomy" id="2508294"/>
    <lineage>
        <taxon>Bacteria</taxon>
        <taxon>Pseudomonadati</taxon>
        <taxon>Pseudomonadota</taxon>
        <taxon>Betaproteobacteria</taxon>
        <taxon>Burkholderiales</taxon>
        <taxon>Burkholderiaceae</taxon>
        <taxon>Pandoraea</taxon>
    </lineage>
</organism>
<feature type="domain" description="ParB-like N-terminal" evidence="3">
    <location>
        <begin position="92"/>
        <end position="185"/>
    </location>
</feature>
<dbReference type="InterPro" id="IPR036086">
    <property type="entry name" value="ParB/Sulfiredoxin_sf"/>
</dbReference>
<evidence type="ECO:0000259" key="3">
    <source>
        <dbReference type="SMART" id="SM00470"/>
    </source>
</evidence>
<sequence>MSKNPLMAKMRSSLQREEQPTQPGSVSAVEAPLAMRNRFRLAEQLEAQPATHGPAVAAPAALTPAHLPDDTEWSAEYRKWCLENNYQPGATIEVNLSQVKESVFNPRHFYLARRLEDLVASIAEAGQQQPIHVVPDYDHPGEFVVHDGGRRVRAMRSLKHAKARALVVDVPIGIQSYKLGYELNTRRENQTPFDNAVKWTYLLENKHFASQKELAETLGQDESIVSQTLTIGKIPEEVMLEMMSNQERFPVRVAYEVSKFHQDNGGDFEKTLDLVERIIRLDMKQRQVIEFRSRYKAMRSDAAPVAPRTPRQRSATPSPTALMPSATQQYAPQARGPVGAEGEGPATEEYLSADGSIRAVLVERDGGIALDIQGGGREDLSAIIQSLRDLLTSAVR</sequence>
<reference evidence="4 5" key="1">
    <citation type="submission" date="2019-08" db="EMBL/GenBank/DDBJ databases">
        <authorList>
            <person name="Peeters C."/>
        </authorList>
    </citation>
    <scope>NUCLEOTIDE SEQUENCE [LARGE SCALE GENOMIC DNA]</scope>
    <source>
        <strain evidence="4 5">LMG 31107</strain>
    </source>
</reference>
<feature type="compositionally biased region" description="Polar residues" evidence="2">
    <location>
        <begin position="312"/>
        <end position="331"/>
    </location>
</feature>
<dbReference type="NCBIfam" id="TIGR00180">
    <property type="entry name" value="parB_part"/>
    <property type="match status" value="1"/>
</dbReference>
<evidence type="ECO:0000256" key="2">
    <source>
        <dbReference type="SAM" id="MobiDB-lite"/>
    </source>
</evidence>
<dbReference type="RefSeq" id="WP_150609183.1">
    <property type="nucleotide sequence ID" value="NZ_CABPRY010000006.1"/>
</dbReference>
<evidence type="ECO:0000256" key="1">
    <source>
        <dbReference type="ARBA" id="ARBA00006295"/>
    </source>
</evidence>